<feature type="transmembrane region" description="Helical" evidence="1">
    <location>
        <begin position="62"/>
        <end position="83"/>
    </location>
</feature>
<organism evidence="3 4">
    <name type="scientific">Deinobacterium chartae</name>
    <dbReference type="NCBI Taxonomy" id="521158"/>
    <lineage>
        <taxon>Bacteria</taxon>
        <taxon>Thermotogati</taxon>
        <taxon>Deinococcota</taxon>
        <taxon>Deinococci</taxon>
        <taxon>Deinococcales</taxon>
        <taxon>Deinococcaceae</taxon>
        <taxon>Deinobacterium</taxon>
    </lineage>
</organism>
<feature type="domain" description="DUF218" evidence="2">
    <location>
        <begin position="96"/>
        <end position="255"/>
    </location>
</feature>
<keyword evidence="1" id="KW-1133">Transmembrane helix</keyword>
<dbReference type="RefSeq" id="WP_183985698.1">
    <property type="nucleotide sequence ID" value="NZ_JACHHG010000004.1"/>
</dbReference>
<protein>
    <submittedName>
        <fullName evidence="3">Uncharacterized SAM-binding protein YcdF (DUF218 family)</fullName>
    </submittedName>
</protein>
<dbReference type="InterPro" id="IPR014729">
    <property type="entry name" value="Rossmann-like_a/b/a_fold"/>
</dbReference>
<sequence length="274" mass="28835">MRISPASSGRQRLTVTLLAAGTLWPLLLLIVAPTPPWLAPALLALTLLAVLCAPVRTALVGAAVLLAVATLLLTLTPLAAALLRPLIVSAAPVRADAVVVLAAGIHCGSGELGATSLARFVRGLELWRAGYASTLVFSDTTGLASEPGCPSVGRQEERLVRRLYPENPPSILLLPRMRTTRTEAVAAAQLARERGWHRVLLVTSSTHSRRALAVFSSAGLCAVSVPAGEPDFDLRLSTPLDRLAALRTLAREWAGLLSYQLRGWTATPPASCSG</sequence>
<evidence type="ECO:0000256" key="1">
    <source>
        <dbReference type="SAM" id="Phobius"/>
    </source>
</evidence>
<feature type="transmembrane region" description="Helical" evidence="1">
    <location>
        <begin position="12"/>
        <end position="31"/>
    </location>
</feature>
<reference evidence="3 4" key="1">
    <citation type="submission" date="2020-08" db="EMBL/GenBank/DDBJ databases">
        <title>Genomic Encyclopedia of Type Strains, Phase IV (KMG-IV): sequencing the most valuable type-strain genomes for metagenomic binning, comparative biology and taxonomic classification.</title>
        <authorList>
            <person name="Goeker M."/>
        </authorList>
    </citation>
    <scope>NUCLEOTIDE SEQUENCE [LARGE SCALE GENOMIC DNA]</scope>
    <source>
        <strain evidence="3 4">DSM 21458</strain>
    </source>
</reference>
<dbReference type="Pfam" id="PF02698">
    <property type="entry name" value="DUF218"/>
    <property type="match status" value="1"/>
</dbReference>
<dbReference type="Gene3D" id="3.40.50.620">
    <property type="entry name" value="HUPs"/>
    <property type="match status" value="1"/>
</dbReference>
<name>A0A841HYU6_9DEIO</name>
<keyword evidence="1" id="KW-0812">Transmembrane</keyword>
<dbReference type="PANTHER" id="PTHR30336:SF4">
    <property type="entry name" value="ENVELOPE BIOGENESIS FACTOR ELYC"/>
    <property type="match status" value="1"/>
</dbReference>
<evidence type="ECO:0000313" key="3">
    <source>
        <dbReference type="EMBL" id="MBB6097844.1"/>
    </source>
</evidence>
<dbReference type="GO" id="GO:0000270">
    <property type="term" value="P:peptidoglycan metabolic process"/>
    <property type="evidence" value="ECO:0007669"/>
    <property type="project" value="TreeGrafter"/>
</dbReference>
<dbReference type="GO" id="GO:0005886">
    <property type="term" value="C:plasma membrane"/>
    <property type="evidence" value="ECO:0007669"/>
    <property type="project" value="TreeGrafter"/>
</dbReference>
<feature type="transmembrane region" description="Helical" evidence="1">
    <location>
        <begin position="37"/>
        <end position="55"/>
    </location>
</feature>
<gene>
    <name evidence="3" type="ORF">HNR42_001267</name>
</gene>
<evidence type="ECO:0000313" key="4">
    <source>
        <dbReference type="Proteomes" id="UP000569951"/>
    </source>
</evidence>
<dbReference type="CDD" id="cd06259">
    <property type="entry name" value="YdcF-like"/>
    <property type="match status" value="1"/>
</dbReference>
<keyword evidence="1" id="KW-0472">Membrane</keyword>
<dbReference type="PANTHER" id="PTHR30336">
    <property type="entry name" value="INNER MEMBRANE PROTEIN, PROBABLE PERMEASE"/>
    <property type="match status" value="1"/>
</dbReference>
<comment type="caution">
    <text evidence="3">The sequence shown here is derived from an EMBL/GenBank/DDBJ whole genome shotgun (WGS) entry which is preliminary data.</text>
</comment>
<accession>A0A841HYU6</accession>
<proteinExistence type="predicted"/>
<dbReference type="GO" id="GO:0043164">
    <property type="term" value="P:Gram-negative-bacterium-type cell wall biogenesis"/>
    <property type="evidence" value="ECO:0007669"/>
    <property type="project" value="TreeGrafter"/>
</dbReference>
<dbReference type="InterPro" id="IPR003848">
    <property type="entry name" value="DUF218"/>
</dbReference>
<dbReference type="Proteomes" id="UP000569951">
    <property type="component" value="Unassembled WGS sequence"/>
</dbReference>
<evidence type="ECO:0000259" key="2">
    <source>
        <dbReference type="Pfam" id="PF02698"/>
    </source>
</evidence>
<dbReference type="InterPro" id="IPR051599">
    <property type="entry name" value="Cell_Envelope_Assoc"/>
</dbReference>
<dbReference type="EMBL" id="JACHHG010000004">
    <property type="protein sequence ID" value="MBB6097844.1"/>
    <property type="molecule type" value="Genomic_DNA"/>
</dbReference>
<keyword evidence="4" id="KW-1185">Reference proteome</keyword>
<dbReference type="AlphaFoldDB" id="A0A841HYU6"/>